<organism evidence="7 8">
    <name type="scientific">Bosea spartocytisi</name>
    <dbReference type="NCBI Taxonomy" id="2773451"/>
    <lineage>
        <taxon>Bacteria</taxon>
        <taxon>Pseudomonadati</taxon>
        <taxon>Pseudomonadota</taxon>
        <taxon>Alphaproteobacteria</taxon>
        <taxon>Hyphomicrobiales</taxon>
        <taxon>Boseaceae</taxon>
        <taxon>Bosea</taxon>
    </lineage>
</organism>
<keyword evidence="2 6" id="KW-0812">Transmembrane</keyword>
<evidence type="ECO:0000256" key="4">
    <source>
        <dbReference type="ARBA" id="ARBA00023136"/>
    </source>
</evidence>
<protein>
    <submittedName>
        <fullName evidence="7">Hemolysin III family protein</fullName>
    </submittedName>
</protein>
<name>A0A927EBL1_9HYPH</name>
<comment type="caution">
    <text evidence="7">The sequence shown here is derived from an EMBL/GenBank/DDBJ whole genome shotgun (WGS) entry which is preliminary data.</text>
</comment>
<dbReference type="GO" id="GO:0046872">
    <property type="term" value="F:metal ion binding"/>
    <property type="evidence" value="ECO:0007669"/>
    <property type="project" value="UniProtKB-KW"/>
</dbReference>
<evidence type="ECO:0000256" key="3">
    <source>
        <dbReference type="ARBA" id="ARBA00022989"/>
    </source>
</evidence>
<evidence type="ECO:0000256" key="1">
    <source>
        <dbReference type="ARBA" id="ARBA00004141"/>
    </source>
</evidence>
<evidence type="ECO:0000256" key="5">
    <source>
        <dbReference type="PIRSR" id="PIRSR604254-1"/>
    </source>
</evidence>
<feature type="transmembrane region" description="Helical" evidence="6">
    <location>
        <begin position="59"/>
        <end position="79"/>
    </location>
</feature>
<dbReference type="InterPro" id="IPR004254">
    <property type="entry name" value="AdipoR/HlyIII-related"/>
</dbReference>
<dbReference type="AlphaFoldDB" id="A0A927EBL1"/>
<feature type="transmembrane region" description="Helical" evidence="6">
    <location>
        <begin position="170"/>
        <end position="191"/>
    </location>
</feature>
<dbReference type="Pfam" id="PF03006">
    <property type="entry name" value="HlyIII"/>
    <property type="match status" value="1"/>
</dbReference>
<gene>
    <name evidence="7" type="ORF">IED13_21660</name>
</gene>
<keyword evidence="5" id="KW-0479">Metal-binding</keyword>
<feature type="transmembrane region" description="Helical" evidence="6">
    <location>
        <begin position="21"/>
        <end position="47"/>
    </location>
</feature>
<feature type="transmembrane region" description="Helical" evidence="6">
    <location>
        <begin position="91"/>
        <end position="109"/>
    </location>
</feature>
<dbReference type="PANTHER" id="PTHR20855">
    <property type="entry name" value="ADIPOR/PROGESTIN RECEPTOR-RELATED"/>
    <property type="match status" value="1"/>
</dbReference>
<evidence type="ECO:0000313" key="7">
    <source>
        <dbReference type="EMBL" id="MBD3848313.1"/>
    </source>
</evidence>
<dbReference type="GO" id="GO:0016020">
    <property type="term" value="C:membrane"/>
    <property type="evidence" value="ECO:0007669"/>
    <property type="project" value="UniProtKB-SubCell"/>
</dbReference>
<evidence type="ECO:0000256" key="2">
    <source>
        <dbReference type="ARBA" id="ARBA00022692"/>
    </source>
</evidence>
<keyword evidence="4 6" id="KW-0472">Membrane</keyword>
<feature type="transmembrane region" description="Helical" evidence="6">
    <location>
        <begin position="115"/>
        <end position="138"/>
    </location>
</feature>
<comment type="subcellular location">
    <subcellularLocation>
        <location evidence="1">Membrane</location>
        <topology evidence="1">Multi-pass membrane protein</topology>
    </subcellularLocation>
</comment>
<feature type="transmembrane region" description="Helical" evidence="6">
    <location>
        <begin position="145"/>
        <end position="164"/>
    </location>
</feature>
<proteinExistence type="predicted"/>
<dbReference type="Proteomes" id="UP000619295">
    <property type="component" value="Unassembled WGS sequence"/>
</dbReference>
<feature type="binding site" evidence="5">
    <location>
        <position position="202"/>
    </location>
    <ligand>
        <name>Zn(2+)</name>
        <dbReference type="ChEBI" id="CHEBI:29105"/>
    </ligand>
</feature>
<feature type="transmembrane region" description="Helical" evidence="6">
    <location>
        <begin position="203"/>
        <end position="223"/>
    </location>
</feature>
<dbReference type="PANTHER" id="PTHR20855:SF3">
    <property type="entry name" value="LD03007P"/>
    <property type="match status" value="1"/>
</dbReference>
<accession>A0A927EBL1</accession>
<reference evidence="7" key="1">
    <citation type="submission" date="2020-09" db="EMBL/GenBank/DDBJ databases">
        <title>Bosea spartocytisi sp. nov. a root nodule endophyte of Spartocytisus supranubius in the high mountain ecosystem fo the Teide National Park (Canary Islands, Spain).</title>
        <authorList>
            <person name="Pulido-Suarez L."/>
            <person name="Peix A."/>
            <person name="Igual J.M."/>
            <person name="Socas-Perez N."/>
            <person name="Velazquez E."/>
            <person name="Flores-Felix J.D."/>
            <person name="Leon-Barrios M."/>
        </authorList>
    </citation>
    <scope>NUCLEOTIDE SEQUENCE</scope>
    <source>
        <strain evidence="7">SSUT16</strain>
    </source>
</reference>
<evidence type="ECO:0000256" key="6">
    <source>
        <dbReference type="SAM" id="Phobius"/>
    </source>
</evidence>
<keyword evidence="3 6" id="KW-1133">Transmembrane helix</keyword>
<keyword evidence="5" id="KW-0862">Zinc</keyword>
<dbReference type="EMBL" id="JACXWY010000017">
    <property type="protein sequence ID" value="MBD3848313.1"/>
    <property type="molecule type" value="Genomic_DNA"/>
</dbReference>
<evidence type="ECO:0000313" key="8">
    <source>
        <dbReference type="Proteomes" id="UP000619295"/>
    </source>
</evidence>
<keyword evidence="8" id="KW-1185">Reference proteome</keyword>
<sequence>MVKGRHLLQPRHGRFDVSRAELWADGVVHALGIALGLAAVTALILRVLVAAPSADLVPVAIYGAALLAVLIVSAIYNLWPVSPMKWLIRRFDHSAIYVLIAGTYTPFLMKLGSSLMAQILLAVVWAASVLGVVLKLAFPGRLDRLSIVLYLVIGWSGILLWQSIAELPATSLWLMLAGGLLYSIGVIFHVWESLPFQNAIWHGFVLVASGCFYGAVFRAYAVVSGA</sequence>